<evidence type="ECO:0000256" key="4">
    <source>
        <dbReference type="SAM" id="MobiDB-lite"/>
    </source>
</evidence>
<dbReference type="PANTHER" id="PTHR12542:SF24">
    <property type="entry name" value="EXOCYST SUBUNIT EXO70 FAMILY PROTEIN"/>
    <property type="match status" value="1"/>
</dbReference>
<dbReference type="GO" id="GO:0015031">
    <property type="term" value="P:protein transport"/>
    <property type="evidence" value="ECO:0007669"/>
    <property type="project" value="UniProtKB-KW"/>
</dbReference>
<evidence type="ECO:0000256" key="2">
    <source>
        <dbReference type="ARBA" id="ARBA00022448"/>
    </source>
</evidence>
<evidence type="ECO:0000313" key="7">
    <source>
        <dbReference type="Proteomes" id="UP001341281"/>
    </source>
</evidence>
<keyword evidence="3" id="KW-0653">Protein transport</keyword>
<comment type="function">
    <text evidence="3">Component of the exocyst complex.</text>
</comment>
<keyword evidence="3" id="KW-0268">Exocytosis</keyword>
<evidence type="ECO:0000313" key="6">
    <source>
        <dbReference type="EMBL" id="WVZ82249.1"/>
    </source>
</evidence>
<dbReference type="InterPro" id="IPR046364">
    <property type="entry name" value="Exo70_C"/>
</dbReference>
<feature type="region of interest" description="Disordered" evidence="4">
    <location>
        <begin position="1"/>
        <end position="45"/>
    </location>
</feature>
<dbReference type="Gene3D" id="1.20.1280.170">
    <property type="entry name" value="Exocyst complex component Exo70"/>
    <property type="match status" value="1"/>
</dbReference>
<evidence type="ECO:0000259" key="5">
    <source>
        <dbReference type="Pfam" id="PF03081"/>
    </source>
</evidence>
<comment type="similarity">
    <text evidence="1 3">Belongs to the EXO70 family.</text>
</comment>
<name>A0AAQ3TZN7_PASNO</name>
<feature type="compositionally biased region" description="Low complexity" evidence="4">
    <location>
        <begin position="20"/>
        <end position="40"/>
    </location>
</feature>
<keyword evidence="7" id="KW-1185">Reference proteome</keyword>
<dbReference type="GO" id="GO:0006887">
    <property type="term" value="P:exocytosis"/>
    <property type="evidence" value="ECO:0007669"/>
    <property type="project" value="UniProtKB-KW"/>
</dbReference>
<gene>
    <name evidence="6" type="ORF">U9M48_029535</name>
</gene>
<dbReference type="AlphaFoldDB" id="A0AAQ3TZN7"/>
<dbReference type="Proteomes" id="UP001341281">
    <property type="component" value="Chromosome 06"/>
</dbReference>
<accession>A0AAQ3TZN7</accession>
<dbReference type="Pfam" id="PF03081">
    <property type="entry name" value="Exo70_C"/>
    <property type="match status" value="1"/>
</dbReference>
<evidence type="ECO:0000256" key="1">
    <source>
        <dbReference type="ARBA" id="ARBA00006756"/>
    </source>
</evidence>
<dbReference type="SUPFAM" id="SSF74788">
    <property type="entry name" value="Cullin repeat-like"/>
    <property type="match status" value="1"/>
</dbReference>
<dbReference type="PANTHER" id="PTHR12542">
    <property type="entry name" value="EXOCYST COMPLEX PROTEIN EXO70"/>
    <property type="match status" value="1"/>
</dbReference>
<organism evidence="6 7">
    <name type="scientific">Paspalum notatum var. saurae</name>
    <dbReference type="NCBI Taxonomy" id="547442"/>
    <lineage>
        <taxon>Eukaryota</taxon>
        <taxon>Viridiplantae</taxon>
        <taxon>Streptophyta</taxon>
        <taxon>Embryophyta</taxon>
        <taxon>Tracheophyta</taxon>
        <taxon>Spermatophyta</taxon>
        <taxon>Magnoliopsida</taxon>
        <taxon>Liliopsida</taxon>
        <taxon>Poales</taxon>
        <taxon>Poaceae</taxon>
        <taxon>PACMAD clade</taxon>
        <taxon>Panicoideae</taxon>
        <taxon>Andropogonodae</taxon>
        <taxon>Paspaleae</taxon>
        <taxon>Paspalinae</taxon>
        <taxon>Paspalum</taxon>
    </lineage>
</organism>
<sequence>MEHGGFGADGGYDSGGGGSSSPASPYSGPSDSDGSSSSSSNADEFWPYPIPSPSELLRQASSLSLHANTLTPVTESSAAVLDDIDRHQQRMLALLPAFSSSSSAAAARAEALSRWLAGFEVGWVLEMGGGGGGGESLPRREVGRRVRAWAQALSTMERVFRRRHRELTGAQVAALGELAAATAGAMLRLAGAVAALGSSPSKLLAALDVYVPVSEAFPVLARLFSWGPTHPVSAAAEAALAAVVDGARSCGRDLAGFVRAHYPWRMPQGGEVHPCVGFWMGYFRCMLRNRVSLFFVLGGSEDSDGEPTPTTGLGLVAELISCLEAVLEEKSMALAFPGLRQVFMLNNTFAIMRRAVRSDLKLFLPPGWAREREERMEAYIKGYMDASWKPVVSRMDGGGGGGTKSAGGAILGRRRTNRPSAFYTALENACSAQRCWKVPNPVIRGILRKTVAENVVPAYRRYLEDHPEVEVAKGRTAEELEQHLSELFEG</sequence>
<feature type="compositionally biased region" description="Gly residues" evidence="4">
    <location>
        <begin position="1"/>
        <end position="19"/>
    </location>
</feature>
<dbReference type="GO" id="GO:0005546">
    <property type="term" value="F:phosphatidylinositol-4,5-bisphosphate binding"/>
    <property type="evidence" value="ECO:0007669"/>
    <property type="project" value="InterPro"/>
</dbReference>
<keyword evidence="2 3" id="KW-0813">Transport</keyword>
<reference evidence="6 7" key="1">
    <citation type="submission" date="2024-02" db="EMBL/GenBank/DDBJ databases">
        <title>High-quality chromosome-scale genome assembly of Pensacola bahiagrass (Paspalum notatum Flugge var. saurae).</title>
        <authorList>
            <person name="Vega J.M."/>
            <person name="Podio M."/>
            <person name="Orjuela J."/>
            <person name="Siena L.A."/>
            <person name="Pessino S.C."/>
            <person name="Combes M.C."/>
            <person name="Mariac C."/>
            <person name="Albertini E."/>
            <person name="Pupilli F."/>
            <person name="Ortiz J.P.A."/>
            <person name="Leblanc O."/>
        </authorList>
    </citation>
    <scope>NUCLEOTIDE SEQUENCE [LARGE SCALE GENOMIC DNA]</scope>
    <source>
        <strain evidence="6">R1</strain>
        <tissue evidence="6">Leaf</tissue>
    </source>
</reference>
<proteinExistence type="inferred from homology"/>
<dbReference type="EMBL" id="CP144750">
    <property type="protein sequence ID" value="WVZ82249.1"/>
    <property type="molecule type" value="Genomic_DNA"/>
</dbReference>
<dbReference type="InterPro" id="IPR016159">
    <property type="entry name" value="Cullin_repeat-like_dom_sf"/>
</dbReference>
<evidence type="ECO:0000256" key="3">
    <source>
        <dbReference type="RuleBase" id="RU365026"/>
    </source>
</evidence>
<dbReference type="InterPro" id="IPR004140">
    <property type="entry name" value="Exo70"/>
</dbReference>
<feature type="domain" description="Exocyst complex subunit Exo70 C-terminal" evidence="5">
    <location>
        <begin position="156"/>
        <end position="485"/>
    </location>
</feature>
<protein>
    <recommendedName>
        <fullName evidence="3">Exocyst subunit Exo70 family protein</fullName>
    </recommendedName>
</protein>
<dbReference type="GO" id="GO:0000145">
    <property type="term" value="C:exocyst"/>
    <property type="evidence" value="ECO:0007669"/>
    <property type="project" value="InterPro"/>
</dbReference>